<protein>
    <submittedName>
        <fullName evidence="1">Uncharacterized protein</fullName>
    </submittedName>
</protein>
<dbReference type="InParanoid" id="A0A1D5QGG5"/>
<proteinExistence type="predicted"/>
<sequence>IMHMTSYRRLSPPHLTDQLSAYSHTHRTFSHFSCGFQPAHSGLWNTDLQSEFPCPCLGLTLYLTCNPQLGKRKFCSHSSEDMSKMVSRWNVKDSHEVAGSLQATLQVISFSFPFLLHSCSYPFSKVTQGQRGQCGRML</sequence>
<reference evidence="1" key="3">
    <citation type="submission" date="2025-08" db="UniProtKB">
        <authorList>
            <consortium name="Ensembl"/>
        </authorList>
    </citation>
    <scope>IDENTIFICATION</scope>
    <source>
        <strain evidence="1">17573</strain>
    </source>
</reference>
<dbReference type="OMA" id="MIHTTPY"/>
<reference evidence="1" key="2">
    <citation type="submission" date="2019-01" db="EMBL/GenBank/DDBJ databases">
        <authorList>
            <person name="Graves T."/>
            <person name="Eichler E.E."/>
            <person name="Wilson R.K."/>
        </authorList>
    </citation>
    <scope>NUCLEOTIDE SEQUENCE [LARGE SCALE GENOMIC DNA]</scope>
    <source>
        <strain evidence="1">17573</strain>
    </source>
</reference>
<dbReference type="VEuPathDB" id="HostDB:ENSMMUG00000039176"/>
<keyword evidence="2" id="KW-1185">Reference proteome</keyword>
<accession>A0A1D5QGG5</accession>
<name>A0A1D5QGG5_MACMU</name>
<dbReference type="AlphaFoldDB" id="A0A1D5QGG5"/>
<reference evidence="1" key="4">
    <citation type="submission" date="2025-09" db="UniProtKB">
        <authorList>
            <consortium name="Ensembl"/>
        </authorList>
    </citation>
    <scope>IDENTIFICATION</scope>
    <source>
        <strain evidence="1">17573</strain>
    </source>
</reference>
<dbReference type="Proteomes" id="UP000006718">
    <property type="component" value="Chromosome 7"/>
</dbReference>
<organism evidence="1 2">
    <name type="scientific">Macaca mulatta</name>
    <name type="common">Rhesus macaque</name>
    <dbReference type="NCBI Taxonomy" id="9544"/>
    <lineage>
        <taxon>Eukaryota</taxon>
        <taxon>Metazoa</taxon>
        <taxon>Chordata</taxon>
        <taxon>Craniata</taxon>
        <taxon>Vertebrata</taxon>
        <taxon>Euteleostomi</taxon>
        <taxon>Mammalia</taxon>
        <taxon>Eutheria</taxon>
        <taxon>Euarchontoglires</taxon>
        <taxon>Primates</taxon>
        <taxon>Haplorrhini</taxon>
        <taxon>Catarrhini</taxon>
        <taxon>Cercopithecidae</taxon>
        <taxon>Cercopithecinae</taxon>
        <taxon>Macaca</taxon>
    </lineage>
</organism>
<dbReference type="GeneTree" id="ENSGT00560000078515"/>
<evidence type="ECO:0000313" key="1">
    <source>
        <dbReference type="Ensembl" id="ENSMMUP00000047135.2"/>
    </source>
</evidence>
<reference evidence="2" key="1">
    <citation type="journal article" date="2007" name="Science">
        <title>Evolutionary and biomedical insights from the rhesus macaque genome.</title>
        <authorList>
            <person name="Gibbs R.A."/>
            <person name="Rogers J."/>
            <person name="Katze M.G."/>
            <person name="Bumgarner R."/>
            <person name="Weinstock G.M."/>
            <person name="Mardis E.R."/>
            <person name="Remington K.A."/>
            <person name="Strausberg R.L."/>
            <person name="Venter J.C."/>
            <person name="Wilson R.K."/>
            <person name="Batzer M.A."/>
            <person name="Bustamante C.D."/>
            <person name="Eichler E.E."/>
            <person name="Hahn M.W."/>
            <person name="Hardison R.C."/>
            <person name="Makova K.D."/>
            <person name="Miller W."/>
            <person name="Milosavljevic A."/>
            <person name="Palermo R.E."/>
            <person name="Siepel A."/>
            <person name="Sikela J.M."/>
            <person name="Attaway T."/>
            <person name="Bell S."/>
            <person name="Bernard K.E."/>
            <person name="Buhay C.J."/>
            <person name="Chandrabose M.N."/>
            <person name="Dao M."/>
            <person name="Davis C."/>
            <person name="Delehaunty K.D."/>
            <person name="Ding Y."/>
            <person name="Dinh H.H."/>
            <person name="Dugan-Rocha S."/>
            <person name="Fulton L.A."/>
            <person name="Gabisi R.A."/>
            <person name="Garner T.T."/>
            <person name="Godfrey J."/>
            <person name="Hawes A.C."/>
            <person name="Hernandez J."/>
            <person name="Hines S."/>
            <person name="Holder M."/>
            <person name="Hume J."/>
            <person name="Jhangiani S.N."/>
            <person name="Joshi V."/>
            <person name="Khan Z.M."/>
            <person name="Kirkness E.F."/>
            <person name="Cree A."/>
            <person name="Fowler R.G."/>
            <person name="Lee S."/>
            <person name="Lewis L.R."/>
            <person name="Li Z."/>
            <person name="Liu Y.-S."/>
            <person name="Moore S.M."/>
            <person name="Muzny D."/>
            <person name="Nazareth L.V."/>
            <person name="Ngo D.N."/>
            <person name="Okwuonu G.O."/>
            <person name="Pai G."/>
            <person name="Parker D."/>
            <person name="Paul H.A."/>
            <person name="Pfannkoch C."/>
            <person name="Pohl C.S."/>
            <person name="Rogers Y.-H.C."/>
            <person name="Ruiz S.J."/>
            <person name="Sabo A."/>
            <person name="Santibanez J."/>
            <person name="Schneider B.W."/>
            <person name="Smith S.M."/>
            <person name="Sodergren E."/>
            <person name="Svatek A.F."/>
            <person name="Utterback T.R."/>
            <person name="Vattathil S."/>
            <person name="Warren W."/>
            <person name="White C.S."/>
            <person name="Chinwalla A.T."/>
            <person name="Feng Y."/>
            <person name="Halpern A.L."/>
            <person name="Hillier L.W."/>
            <person name="Huang X."/>
            <person name="Minx P."/>
            <person name="Nelson J.O."/>
            <person name="Pepin K.H."/>
            <person name="Qin X."/>
            <person name="Sutton G.G."/>
            <person name="Venter E."/>
            <person name="Walenz B.P."/>
            <person name="Wallis J.W."/>
            <person name="Worley K.C."/>
            <person name="Yang S.-P."/>
            <person name="Jones S.M."/>
            <person name="Marra M.A."/>
            <person name="Rocchi M."/>
            <person name="Schein J.E."/>
            <person name="Baertsch R."/>
            <person name="Clarke L."/>
            <person name="Csuros M."/>
            <person name="Glasscock J."/>
            <person name="Harris R.A."/>
            <person name="Havlak P."/>
            <person name="Jackson A.R."/>
            <person name="Jiang H."/>
            <person name="Liu Y."/>
            <person name="Messina D.N."/>
            <person name="Shen Y."/>
            <person name="Song H.X.-Z."/>
            <person name="Wylie T."/>
            <person name="Zhang L."/>
            <person name="Birney E."/>
            <person name="Han K."/>
            <person name="Konkel M.K."/>
            <person name="Lee J."/>
            <person name="Smit A.F.A."/>
            <person name="Ullmer B."/>
            <person name="Wang H."/>
            <person name="Xing J."/>
            <person name="Burhans R."/>
            <person name="Cheng Z."/>
            <person name="Karro J.E."/>
            <person name="Ma J."/>
            <person name="Raney B."/>
            <person name="She X."/>
            <person name="Cox M.J."/>
            <person name="Demuth J.P."/>
            <person name="Dumas L.J."/>
            <person name="Han S.-G."/>
            <person name="Hopkins J."/>
            <person name="Karimpour-Fard A."/>
            <person name="Kim Y.H."/>
            <person name="Pollack J.R."/>
            <person name="Vinar T."/>
            <person name="Addo-Quaye C."/>
            <person name="Degenhardt J."/>
            <person name="Denby A."/>
            <person name="Hubisz M.J."/>
            <person name="Indap A."/>
            <person name="Kosiol C."/>
            <person name="Lahn B.T."/>
            <person name="Lawson H.A."/>
            <person name="Marklein A."/>
            <person name="Nielsen R."/>
            <person name="Vallender E.J."/>
            <person name="Clark A.G."/>
            <person name="Ferguson B."/>
            <person name="Hernandez R.D."/>
            <person name="Hirani K."/>
            <person name="Kehrer-Sawatzki H."/>
            <person name="Kolb J."/>
            <person name="Patil S."/>
            <person name="Pu L.-L."/>
            <person name="Ren Y."/>
            <person name="Smith D.G."/>
            <person name="Wheeler D.A."/>
            <person name="Schenck I."/>
            <person name="Ball E.V."/>
            <person name="Chen R."/>
            <person name="Cooper D.N."/>
            <person name="Giardine B."/>
            <person name="Hsu F."/>
            <person name="Kent W.J."/>
            <person name="Lesk A."/>
            <person name="Nelson D.L."/>
            <person name="O'brien W.E."/>
            <person name="Pruefer K."/>
            <person name="Stenson P.D."/>
            <person name="Wallace J.C."/>
            <person name="Ke H."/>
            <person name="Liu X.-M."/>
            <person name="Wang P."/>
            <person name="Xiang A.P."/>
            <person name="Yang F."/>
            <person name="Barber G.P."/>
            <person name="Haussler D."/>
            <person name="Karolchik D."/>
            <person name="Kern A.D."/>
            <person name="Kuhn R.M."/>
            <person name="Smith K.E."/>
            <person name="Zwieg A.S."/>
        </authorList>
    </citation>
    <scope>NUCLEOTIDE SEQUENCE [LARGE SCALE GENOMIC DNA]</scope>
    <source>
        <strain evidence="2">17573</strain>
    </source>
</reference>
<dbReference type="Bgee" id="ENSMMUG00000039176">
    <property type="expression patterns" value="Expressed in spermatid and 11 other cell types or tissues"/>
</dbReference>
<dbReference type="Ensembl" id="ENSMMUT00000077186.2">
    <property type="protein sequence ID" value="ENSMMUP00000047135.2"/>
    <property type="gene ID" value="ENSMMUG00000039176.2"/>
</dbReference>
<evidence type="ECO:0000313" key="2">
    <source>
        <dbReference type="Proteomes" id="UP000006718"/>
    </source>
</evidence>